<reference evidence="2" key="1">
    <citation type="submission" date="2020-01" db="EMBL/GenBank/DDBJ databases">
        <authorList>
            <person name="Meier V. D."/>
            <person name="Meier V D."/>
        </authorList>
    </citation>
    <scope>NUCLEOTIDE SEQUENCE</scope>
    <source>
        <strain evidence="2">HLG_WM_MAG_05</strain>
    </source>
</reference>
<dbReference type="EMBL" id="CACVAU010000019">
    <property type="protein sequence ID" value="CAA6806003.1"/>
    <property type="molecule type" value="Genomic_DNA"/>
</dbReference>
<name>A0A6S6SCF4_9BACT</name>
<dbReference type="AlphaFoldDB" id="A0A6S6SCF4"/>
<protein>
    <submittedName>
        <fullName evidence="2">Uncharacterized protein</fullName>
    </submittedName>
</protein>
<feature type="chain" id="PRO_5027878843" evidence="1">
    <location>
        <begin position="20"/>
        <end position="177"/>
    </location>
</feature>
<feature type="signal peptide" evidence="1">
    <location>
        <begin position="1"/>
        <end position="19"/>
    </location>
</feature>
<gene>
    <name evidence="2" type="ORF">HELGO_WM12502</name>
</gene>
<evidence type="ECO:0000313" key="2">
    <source>
        <dbReference type="EMBL" id="CAA6806003.1"/>
    </source>
</evidence>
<organism evidence="2">
    <name type="scientific">uncultured Sulfurovum sp</name>
    <dbReference type="NCBI Taxonomy" id="269237"/>
    <lineage>
        <taxon>Bacteria</taxon>
        <taxon>Pseudomonadati</taxon>
        <taxon>Campylobacterota</taxon>
        <taxon>Epsilonproteobacteria</taxon>
        <taxon>Campylobacterales</taxon>
        <taxon>Sulfurovaceae</taxon>
        <taxon>Sulfurovum</taxon>
        <taxon>environmental samples</taxon>
    </lineage>
</organism>
<sequence length="177" mass="19440">MKTITLLLSPLLFILGLHAQEISSGSTLQQYSKPGAAIDMNYSTEKVDINESSDVNISLTTAVPNGTLSVLISIDNKLSSLKEFDNNLSFEIKPNQQNFLIDLQVKAQTEGLYYIRLLTKIDKGYGTKLRSFAVPIYVGRSSNILKKDINASMKALGIGENISVSKAVESIKILQEK</sequence>
<evidence type="ECO:0000256" key="1">
    <source>
        <dbReference type="SAM" id="SignalP"/>
    </source>
</evidence>
<keyword evidence="1" id="KW-0732">Signal</keyword>
<proteinExistence type="predicted"/>
<accession>A0A6S6SCF4</accession>